<evidence type="ECO:0000313" key="2">
    <source>
        <dbReference type="Proteomes" id="UP000030715"/>
    </source>
</evidence>
<organism evidence="1 2">
    <name type="scientific">Escherichia phage vb_EcoM-VR5</name>
    <dbReference type="NCBI Taxonomy" id="1567026"/>
    <lineage>
        <taxon>Viruses</taxon>
        <taxon>Duplodnaviria</taxon>
        <taxon>Heunggongvirae</taxon>
        <taxon>Uroviricota</taxon>
        <taxon>Caudoviricetes</taxon>
        <taxon>Pantevenvirales</taxon>
        <taxon>Straboviridae</taxon>
        <taxon>Tevenvirinae</taxon>
        <taxon>Dhakavirus</taxon>
        <taxon>Dhakavirus vr5</taxon>
    </lineage>
</organism>
<name>A0A0A7HF90_9CAUD</name>
<sequence>MNKIEIAIPEYNDVQTATDAISKLLRAQDHIENEATIIADKYGVSFDVGEYGSGRTYYPVGYECSRWMRDEIENNGGEVDENGIVTSGAWVSSSQMC</sequence>
<reference evidence="1 2" key="1">
    <citation type="submission" date="2014-10" db="EMBL/GenBank/DDBJ databases">
        <title>VR bacteriophages - a small but diverse group of low-temperature viruses.</title>
        <authorList>
            <person name="Kaliniene L."/>
            <person name="Meskys R."/>
            <person name="Simoliunas E."/>
            <person name="Zajanckauskaite A."/>
            <person name="Truncaite L."/>
        </authorList>
    </citation>
    <scope>NUCLEOTIDE SEQUENCE [LARGE SCALE GENOMIC DNA]</scope>
</reference>
<accession>A0A0A7HF90</accession>
<proteinExistence type="predicted"/>
<gene>
    <name evidence="1" type="ORF">VR5_132</name>
</gene>
<evidence type="ECO:0000313" key="1">
    <source>
        <dbReference type="EMBL" id="AIZ01919.1"/>
    </source>
</evidence>
<dbReference type="GeneID" id="26632437"/>
<dbReference type="EMBL" id="KP007359">
    <property type="protein sequence ID" value="AIZ01919.1"/>
    <property type="molecule type" value="Genomic_DNA"/>
</dbReference>
<protein>
    <submittedName>
        <fullName evidence="1">Uncharacterized protein</fullName>
    </submittedName>
</protein>
<dbReference type="OrthoDB" id="28434at10239"/>
<dbReference type="RefSeq" id="YP_009205826.1">
    <property type="nucleotide sequence ID" value="NC_028881.1"/>
</dbReference>
<dbReference type="Proteomes" id="UP000030715">
    <property type="component" value="Segment"/>
</dbReference>
<dbReference type="KEGG" id="vg:26632437"/>
<keyword evidence="2" id="KW-1185">Reference proteome</keyword>